<feature type="transmembrane region" description="Helical" evidence="1">
    <location>
        <begin position="45"/>
        <end position="65"/>
    </location>
</feature>
<proteinExistence type="predicted"/>
<dbReference type="GeneID" id="36332533"/>
<gene>
    <name evidence="2" type="ORF">POSPLADRAFT_1160728</name>
</gene>
<keyword evidence="1" id="KW-0812">Transmembrane</keyword>
<feature type="transmembrane region" description="Helical" evidence="1">
    <location>
        <begin position="72"/>
        <end position="93"/>
    </location>
</feature>
<evidence type="ECO:0000256" key="1">
    <source>
        <dbReference type="SAM" id="Phobius"/>
    </source>
</evidence>
<dbReference type="AlphaFoldDB" id="A0A1X6MIN7"/>
<evidence type="ECO:0000313" key="2">
    <source>
        <dbReference type="EMBL" id="OSX56198.1"/>
    </source>
</evidence>
<keyword evidence="3" id="KW-1185">Reference proteome</keyword>
<protein>
    <submittedName>
        <fullName evidence="2">Uncharacterized protein</fullName>
    </submittedName>
</protein>
<sequence length="296" mass="32293">MSASPSEQTIEDAWAKQVRIIAYSVFYKTHLCVMIYQAYGYTFQAVYMCSTAIPPLVAALRVHALSGGNWRWVLPVWLLGIMPVGIGIAWIIFEKLELMAAVGGSSSILYHVMAVASSVSAVVSDILVLVATWHYISRTSSVRKQLVHDMWTARPSITTVMFRDGTLYFVHSAISLPNMADCVATWASDNASNISYLNAAISSILISHFLICIREAAECSTRAFSSQSLSFIDSQGNSIPRPWLSSIEFAADIANPSAGDGDADVFSDFEDDLDSRGENDAVDGMKLEECAASLHL</sequence>
<dbReference type="EMBL" id="KZ110615">
    <property type="protein sequence ID" value="OSX56198.1"/>
    <property type="molecule type" value="Genomic_DNA"/>
</dbReference>
<feature type="transmembrane region" description="Helical" evidence="1">
    <location>
        <begin position="20"/>
        <end position="39"/>
    </location>
</feature>
<keyword evidence="1" id="KW-1133">Transmembrane helix</keyword>
<accession>A0A1X6MIN7</accession>
<keyword evidence="1" id="KW-0472">Membrane</keyword>
<reference evidence="2 3" key="1">
    <citation type="submission" date="2017-04" db="EMBL/GenBank/DDBJ databases">
        <title>Genome Sequence of the Model Brown-Rot Fungus Postia placenta SB12.</title>
        <authorList>
            <consortium name="DOE Joint Genome Institute"/>
            <person name="Gaskell J."/>
            <person name="Kersten P."/>
            <person name="Larrondo L.F."/>
            <person name="Canessa P."/>
            <person name="Martinez D."/>
            <person name="Hibbett D."/>
            <person name="Schmoll M."/>
            <person name="Kubicek C.P."/>
            <person name="Martinez A.T."/>
            <person name="Yadav J."/>
            <person name="Master E."/>
            <person name="Magnuson J.K."/>
            <person name="James T."/>
            <person name="Yaver D."/>
            <person name="Berka R."/>
            <person name="Labutti K."/>
            <person name="Lipzen A."/>
            <person name="Aerts A."/>
            <person name="Barry K."/>
            <person name="Henrissat B."/>
            <person name="Blanchette R."/>
            <person name="Grigoriev I."/>
            <person name="Cullen D."/>
        </authorList>
    </citation>
    <scope>NUCLEOTIDE SEQUENCE [LARGE SCALE GENOMIC DNA]</scope>
    <source>
        <strain evidence="2 3">MAD-698-R-SB12</strain>
    </source>
</reference>
<organism evidence="2 3">
    <name type="scientific">Postia placenta MAD-698-R-SB12</name>
    <dbReference type="NCBI Taxonomy" id="670580"/>
    <lineage>
        <taxon>Eukaryota</taxon>
        <taxon>Fungi</taxon>
        <taxon>Dikarya</taxon>
        <taxon>Basidiomycota</taxon>
        <taxon>Agaricomycotina</taxon>
        <taxon>Agaricomycetes</taxon>
        <taxon>Polyporales</taxon>
        <taxon>Adustoporiaceae</taxon>
        <taxon>Rhodonia</taxon>
    </lineage>
</organism>
<evidence type="ECO:0000313" key="3">
    <source>
        <dbReference type="Proteomes" id="UP000194127"/>
    </source>
</evidence>
<dbReference type="RefSeq" id="XP_024332992.1">
    <property type="nucleotide sequence ID" value="XM_024487584.1"/>
</dbReference>
<name>A0A1X6MIN7_9APHY</name>
<dbReference type="OrthoDB" id="10279683at2759"/>
<feature type="transmembrane region" description="Helical" evidence="1">
    <location>
        <begin position="108"/>
        <end position="136"/>
    </location>
</feature>
<dbReference type="Proteomes" id="UP000194127">
    <property type="component" value="Unassembled WGS sequence"/>
</dbReference>